<proteinExistence type="predicted"/>
<name>A0A1H4PUP0_9MICC</name>
<accession>A0A1H4PUP0</accession>
<feature type="transmembrane region" description="Helical" evidence="2">
    <location>
        <begin position="393"/>
        <end position="414"/>
    </location>
</feature>
<keyword evidence="5" id="KW-1185">Reference proteome</keyword>
<evidence type="ECO:0000313" key="5">
    <source>
        <dbReference type="Proteomes" id="UP000182652"/>
    </source>
</evidence>
<protein>
    <submittedName>
        <fullName evidence="4">Ig-like domain (Group 3)</fullName>
    </submittedName>
</protein>
<dbReference type="STRING" id="156980.SAMN04489745_2099"/>
<keyword evidence="2" id="KW-0472">Membrane</keyword>
<feature type="signal peptide" evidence="3">
    <location>
        <begin position="1"/>
        <end position="33"/>
    </location>
</feature>
<dbReference type="Proteomes" id="UP000182652">
    <property type="component" value="Unassembled WGS sequence"/>
</dbReference>
<dbReference type="AlphaFoldDB" id="A0A1H4PUP0"/>
<keyword evidence="2" id="KW-0812">Transmembrane</keyword>
<gene>
    <name evidence="4" type="ORF">SAMN04489745_2099</name>
</gene>
<sequence length="423" mass="42165">MNYSLPRIGRALGLAFLGSFVLAGSLAVPPVAAAPGDGSGAGAIALEPNSGSWYASGDSGVPPGGYPVTVTGSLECPTSSEGTVSAIPFIAEQGSELPVVDANTTPQSLIDAGVLVAFSDTGLLRDGSTKLSSYTGEIFNTGNNWVAKSALPSVLKPNHSYSIGVLCVESVLDMDTWIGKTTVQGIDGKAVTAWTTLSTGADVKNWSTPAKLNPTTTKLSGAGKASSVELTAEVNAEIAGGLADDAQGVIEFYEGATKVGQQTVSAGKAALAVKNLAPGSVHSYTAKFVPAEPSGSGPSYGGSESTAVSVTVLATTPTTPTPTGTPSATPTASETSETPSSSPSEDSSDPGPGASAGSAAPLTGSDAHTPGINSGFAPLTGWIGQTASSPEEITGLFAAALVLVTGFAFGFNVLTRRARKRGH</sequence>
<dbReference type="RefSeq" id="WP_169795508.1">
    <property type="nucleotide sequence ID" value="NZ_FNSN01000003.1"/>
</dbReference>
<evidence type="ECO:0000256" key="2">
    <source>
        <dbReference type="SAM" id="Phobius"/>
    </source>
</evidence>
<feature type="chain" id="PRO_5010223769" evidence="3">
    <location>
        <begin position="34"/>
        <end position="423"/>
    </location>
</feature>
<evidence type="ECO:0000313" key="4">
    <source>
        <dbReference type="EMBL" id="SEC11145.1"/>
    </source>
</evidence>
<keyword evidence="3" id="KW-0732">Signal</keyword>
<dbReference type="EMBL" id="FNSN01000003">
    <property type="protein sequence ID" value="SEC11145.1"/>
    <property type="molecule type" value="Genomic_DNA"/>
</dbReference>
<feature type="region of interest" description="Disordered" evidence="1">
    <location>
        <begin position="315"/>
        <end position="372"/>
    </location>
</feature>
<organism evidence="4 5">
    <name type="scientific">Arthrobacter woluwensis</name>
    <dbReference type="NCBI Taxonomy" id="156980"/>
    <lineage>
        <taxon>Bacteria</taxon>
        <taxon>Bacillati</taxon>
        <taxon>Actinomycetota</taxon>
        <taxon>Actinomycetes</taxon>
        <taxon>Micrococcales</taxon>
        <taxon>Micrococcaceae</taxon>
        <taxon>Arthrobacter</taxon>
    </lineage>
</organism>
<evidence type="ECO:0000256" key="1">
    <source>
        <dbReference type="SAM" id="MobiDB-lite"/>
    </source>
</evidence>
<evidence type="ECO:0000256" key="3">
    <source>
        <dbReference type="SAM" id="SignalP"/>
    </source>
</evidence>
<keyword evidence="2" id="KW-1133">Transmembrane helix</keyword>
<reference evidence="4 5" key="1">
    <citation type="submission" date="2016-10" db="EMBL/GenBank/DDBJ databases">
        <authorList>
            <person name="de Groot N.N."/>
        </authorList>
    </citation>
    <scope>NUCLEOTIDE SEQUENCE [LARGE SCALE GENOMIC DNA]</scope>
    <source>
        <strain evidence="4 5">DSM 10495</strain>
    </source>
</reference>
<feature type="compositionally biased region" description="Low complexity" evidence="1">
    <location>
        <begin position="315"/>
        <end position="361"/>
    </location>
</feature>